<protein>
    <recommendedName>
        <fullName evidence="4">PknH-like extracellular domain-containing protein</fullName>
    </recommendedName>
</protein>
<reference evidence="2 3" key="1">
    <citation type="submission" date="2019-05" db="EMBL/GenBank/DDBJ databases">
        <title>Comparative genomics and metabolomics analyses of clavulanic acid producing Streptomyces species provides insight into specialized metabolism and evolution of beta-lactam biosynthetic gene clusters.</title>
        <authorList>
            <person name="Moore M.A."/>
            <person name="Cruz-Morales P."/>
            <person name="Barona Gomez F."/>
            <person name="Kapil T."/>
        </authorList>
    </citation>
    <scope>NUCLEOTIDE SEQUENCE [LARGE SCALE GENOMIC DNA]</scope>
    <source>
        <strain evidence="2 3">NRRL 5741</strain>
    </source>
</reference>
<sequence length="246" mass="26691">MRSDVLWRARRTAVVLAVVTVSGCSAGQADGGRSARDRQSSPSAAVPAEPLTVERLASLTLMEGELPGLGAGGAPVREEQPSDRQRVFPPLSEPACQPLVDVRLGQDADAVVQQDFNWKSRPNGGSTIAAYRSTEEAKAAFARLEKAVGVCRSYRGKGWSGTFWATVGTKRPPRVGDEAVRFRETIPLDAEMFPAPPGTTPRWKKKDDYTVVRTGRVIAAFHDLGKDFPESLIATQIHRLRTGQKP</sequence>
<keyword evidence="3" id="KW-1185">Reference proteome</keyword>
<evidence type="ECO:0000313" key="2">
    <source>
        <dbReference type="EMBL" id="MQT04138.1"/>
    </source>
</evidence>
<dbReference type="Proteomes" id="UP000419138">
    <property type="component" value="Unassembled WGS sequence"/>
</dbReference>
<evidence type="ECO:0000313" key="3">
    <source>
        <dbReference type="Proteomes" id="UP000419138"/>
    </source>
</evidence>
<evidence type="ECO:0008006" key="4">
    <source>
        <dbReference type="Google" id="ProtNLM"/>
    </source>
</evidence>
<accession>A0A646KPY7</accession>
<comment type="caution">
    <text evidence="2">The sequence shown here is derived from an EMBL/GenBank/DDBJ whole genome shotgun (WGS) entry which is preliminary data.</text>
</comment>
<feature type="region of interest" description="Disordered" evidence="1">
    <location>
        <begin position="68"/>
        <end position="89"/>
    </location>
</feature>
<proteinExistence type="predicted"/>
<dbReference type="PROSITE" id="PS51257">
    <property type="entry name" value="PROKAR_LIPOPROTEIN"/>
    <property type="match status" value="1"/>
</dbReference>
<dbReference type="AlphaFoldDB" id="A0A646KPY7"/>
<organism evidence="2 3">
    <name type="scientific">Streptomyces jumonjinensis</name>
    <dbReference type="NCBI Taxonomy" id="1945"/>
    <lineage>
        <taxon>Bacteria</taxon>
        <taxon>Bacillati</taxon>
        <taxon>Actinomycetota</taxon>
        <taxon>Actinomycetes</taxon>
        <taxon>Kitasatosporales</taxon>
        <taxon>Streptomycetaceae</taxon>
        <taxon>Streptomyces</taxon>
    </lineage>
</organism>
<dbReference type="RefSeq" id="WP_153525572.1">
    <property type="nucleotide sequence ID" value="NZ_JBEPDZ010000015.1"/>
</dbReference>
<gene>
    <name evidence="2" type="ORF">FF041_29420</name>
</gene>
<name>A0A646KPY7_STRJU</name>
<feature type="compositionally biased region" description="Basic and acidic residues" evidence="1">
    <location>
        <begin position="76"/>
        <end position="86"/>
    </location>
</feature>
<dbReference type="EMBL" id="VCLA01000184">
    <property type="protein sequence ID" value="MQT04138.1"/>
    <property type="molecule type" value="Genomic_DNA"/>
</dbReference>
<evidence type="ECO:0000256" key="1">
    <source>
        <dbReference type="SAM" id="MobiDB-lite"/>
    </source>
</evidence>
<feature type="region of interest" description="Disordered" evidence="1">
    <location>
        <begin position="26"/>
        <end position="46"/>
    </location>
</feature>
<dbReference type="OrthoDB" id="4324101at2"/>